<feature type="domain" description="Peptidase S24/S26A/S26B/S26C" evidence="4">
    <location>
        <begin position="83"/>
        <end position="199"/>
    </location>
</feature>
<dbReference type="PANTHER" id="PTHR40661:SF3">
    <property type="entry name" value="FELS-1 PROPHAGE TRANSCRIPTIONAL REGULATOR"/>
    <property type="match status" value="1"/>
</dbReference>
<keyword evidence="3" id="KW-0804">Transcription</keyword>
<dbReference type="PANTHER" id="PTHR40661">
    <property type="match status" value="1"/>
</dbReference>
<protein>
    <submittedName>
        <fullName evidence="5">S24 family peptidase</fullName>
    </submittedName>
</protein>
<dbReference type="InterPro" id="IPR015927">
    <property type="entry name" value="Peptidase_S24_S26A/B/C"/>
</dbReference>
<keyword evidence="6" id="KW-1185">Reference proteome</keyword>
<evidence type="ECO:0000256" key="2">
    <source>
        <dbReference type="ARBA" id="ARBA00023125"/>
    </source>
</evidence>
<dbReference type="RefSeq" id="WP_265269334.1">
    <property type="nucleotide sequence ID" value="NZ_JANFAV010000009.1"/>
</dbReference>
<comment type="caution">
    <text evidence="5">The sequence shown here is derived from an EMBL/GenBank/DDBJ whole genome shotgun (WGS) entry which is preliminary data.</text>
</comment>
<evidence type="ECO:0000256" key="3">
    <source>
        <dbReference type="ARBA" id="ARBA00023163"/>
    </source>
</evidence>
<gene>
    <name evidence="5" type="ORF">NEE01_13835</name>
</gene>
<dbReference type="EMBL" id="JANFAV010000009">
    <property type="protein sequence ID" value="MCW6535860.1"/>
    <property type="molecule type" value="Genomic_DNA"/>
</dbReference>
<evidence type="ECO:0000313" key="5">
    <source>
        <dbReference type="EMBL" id="MCW6535860.1"/>
    </source>
</evidence>
<proteinExistence type="predicted"/>
<evidence type="ECO:0000313" key="6">
    <source>
        <dbReference type="Proteomes" id="UP001165565"/>
    </source>
</evidence>
<evidence type="ECO:0000256" key="1">
    <source>
        <dbReference type="ARBA" id="ARBA00023015"/>
    </source>
</evidence>
<dbReference type="Pfam" id="PF00717">
    <property type="entry name" value="Peptidase_S24"/>
    <property type="match status" value="1"/>
</dbReference>
<reference evidence="5" key="1">
    <citation type="submission" date="2022-06" db="EMBL/GenBank/DDBJ databases">
        <title>Sphingomonas sp. nov. isolated from rhizosphere soil of tomato.</title>
        <authorList>
            <person name="Dong H."/>
            <person name="Gao R."/>
        </authorList>
    </citation>
    <scope>NUCLEOTIDE SEQUENCE</scope>
    <source>
        <strain evidence="5">MMSM24</strain>
    </source>
</reference>
<evidence type="ECO:0000259" key="4">
    <source>
        <dbReference type="Pfam" id="PF00717"/>
    </source>
</evidence>
<organism evidence="5 6">
    <name type="scientific">Sphingomonas lycopersici</name>
    <dbReference type="NCBI Taxonomy" id="2951807"/>
    <lineage>
        <taxon>Bacteria</taxon>
        <taxon>Pseudomonadati</taxon>
        <taxon>Pseudomonadota</taxon>
        <taxon>Alphaproteobacteria</taxon>
        <taxon>Sphingomonadales</taxon>
        <taxon>Sphingomonadaceae</taxon>
        <taxon>Sphingomonas</taxon>
    </lineage>
</organism>
<dbReference type="GO" id="GO:0003677">
    <property type="term" value="F:DNA binding"/>
    <property type="evidence" value="ECO:0007669"/>
    <property type="project" value="UniProtKB-KW"/>
</dbReference>
<dbReference type="AlphaFoldDB" id="A0AA41Z8D6"/>
<dbReference type="CDD" id="cd06529">
    <property type="entry name" value="S24_LexA-like"/>
    <property type="match status" value="1"/>
</dbReference>
<sequence>MAEDPREALMRLAEARGVSLAALSAMLGRNVAYLQQFVGRGSPRRLAEDDRRALATFFGVEEALLGGPAGAGATVKLPWLAVEAAAGAGADVGSERLLRPLSFAAETLAAAGVAARQASVITARGESMAPTVLDGDRLVVDRGDRRVGRTGAIFVLRRDGDLLVKRVTRAGETLTIASDNPGYATIAAPVAEIAVIGRVKLLLRGM</sequence>
<dbReference type="Proteomes" id="UP001165565">
    <property type="component" value="Unassembled WGS sequence"/>
</dbReference>
<keyword evidence="2" id="KW-0238">DNA-binding</keyword>
<accession>A0AA41Z8D6</accession>
<dbReference type="InterPro" id="IPR039418">
    <property type="entry name" value="LexA-like"/>
</dbReference>
<dbReference type="Gene3D" id="2.10.109.10">
    <property type="entry name" value="Umud Fragment, subunit A"/>
    <property type="match status" value="1"/>
</dbReference>
<dbReference type="SUPFAM" id="SSF51306">
    <property type="entry name" value="LexA/Signal peptidase"/>
    <property type="match status" value="1"/>
</dbReference>
<dbReference type="InterPro" id="IPR036286">
    <property type="entry name" value="LexA/Signal_pep-like_sf"/>
</dbReference>
<keyword evidence="1" id="KW-0805">Transcription regulation</keyword>
<name>A0AA41Z8D6_9SPHN</name>